<gene>
    <name evidence="1" type="ORF">UFOVP71_367</name>
</gene>
<protein>
    <submittedName>
        <fullName evidence="1">Uncharacterized protein</fullName>
    </submittedName>
</protein>
<accession>A0A6J5TC09</accession>
<proteinExistence type="predicted"/>
<reference evidence="1" key="1">
    <citation type="submission" date="2020-05" db="EMBL/GenBank/DDBJ databases">
        <authorList>
            <person name="Chiriac C."/>
            <person name="Salcher M."/>
            <person name="Ghai R."/>
            <person name="Kavagutti S V."/>
        </authorList>
    </citation>
    <scope>NUCLEOTIDE SEQUENCE</scope>
</reference>
<dbReference type="EMBL" id="LR797824">
    <property type="protein sequence ID" value="CAB4241829.1"/>
    <property type="molecule type" value="Genomic_DNA"/>
</dbReference>
<evidence type="ECO:0000313" key="1">
    <source>
        <dbReference type="EMBL" id="CAB4241829.1"/>
    </source>
</evidence>
<organism evidence="1">
    <name type="scientific">uncultured Caudovirales phage</name>
    <dbReference type="NCBI Taxonomy" id="2100421"/>
    <lineage>
        <taxon>Viruses</taxon>
        <taxon>Duplodnaviria</taxon>
        <taxon>Heunggongvirae</taxon>
        <taxon>Uroviricota</taxon>
        <taxon>Caudoviricetes</taxon>
        <taxon>Peduoviridae</taxon>
        <taxon>Maltschvirus</taxon>
        <taxon>Maltschvirus maltsch</taxon>
    </lineage>
</organism>
<sequence>MITFYGDTILFNPLESHHGNRYLHINIDNPVDQHEHFTGHPQLDYSVFESVTDSVEFKPFEEYTSGKNVVAIGLHGGWSVLKLKLIQAWFVNDPGRLQAWLDPDCLILLDYSEEGFCYEVFADLDRWITDNNLNHRVLYVSSAYNVSDLYSKWCARHRRRENMRSAWYGFFPNWLLNDHGNSTLTAQPAVWQTNTRRYMCLNRRPHPHRILLVTLLERFKLLESGAVSMPRDFAESEVIWQADDWDIPYQWQELADRFNGYIDYLNADFERVYAKLPLIADTADFSINYALNLNEDFYKDYPINVISETLFFSESAFASEKIWKPMLAEQIFFVMAAPFYLKCLREMGFQTFAPYVNEDYDTIADPDLRAVEMVRSLKQVLALDEPEFLVLLDRCRPVLEHNRRVLLDKTTLRQVINSDVARAIDNSWHT</sequence>
<name>A0A6J5TC09_9CAUD</name>